<dbReference type="RefSeq" id="WP_378970884.1">
    <property type="nucleotide sequence ID" value="NZ_JBHSWN010000001.1"/>
</dbReference>
<organism evidence="2 3">
    <name type="scientific">Methylobacterium komagatae</name>
    <dbReference type="NCBI Taxonomy" id="374425"/>
    <lineage>
        <taxon>Bacteria</taxon>
        <taxon>Pseudomonadati</taxon>
        <taxon>Pseudomonadota</taxon>
        <taxon>Alphaproteobacteria</taxon>
        <taxon>Hyphomicrobiales</taxon>
        <taxon>Methylobacteriaceae</taxon>
        <taxon>Methylobacterium</taxon>
    </lineage>
</organism>
<sequence>MARRQSSSGFNLGDFDGVDLAVDLAADIERWRDQFVATVGMGDHSRGMAKYRRAAGWAVDEVAKQATQNIRWRFHQTLKRRSRWTESAVAYKRLSKAELNALERGERSSEDVYAQVFVKAKQSAYLKYSFGMETNVRLPGDVGLAQNRILIPWWDNITKTQGVRPTKDGGVPRAFLSRLAREVSADRAPKRSGTQSRWGVYYGNITIHGQPHEGYIARPPRVPVTEQDVLHRGHSALDQVIQTRGGDLKRIGRRLKDVDHPRVLFLAVDKARYRPILQKPWTEACEDAASRVPEIMAAQLDENLGHQLKNARHLYQAARPGPGGPRHGEPGLSEFGAPGDARGTGAIPVQPAPTPAPVPSTIHAQAPQRGNPRGIRAKATDHAVRRFAERAIGVVVDEALDDTAAIAELAHRGVNVRRVRKTLGEYGGLGVANRAQAVIVNGLKLVIRDRCVVTVLAKNQVREPSAEPARATCVLHADYRS</sequence>
<proteinExistence type="predicted"/>
<accession>A0ABW2BJZ6</accession>
<reference evidence="3" key="1">
    <citation type="journal article" date="2019" name="Int. J. Syst. Evol. Microbiol.">
        <title>The Global Catalogue of Microorganisms (GCM) 10K type strain sequencing project: providing services to taxonomists for standard genome sequencing and annotation.</title>
        <authorList>
            <consortium name="The Broad Institute Genomics Platform"/>
            <consortium name="The Broad Institute Genome Sequencing Center for Infectious Disease"/>
            <person name="Wu L."/>
            <person name="Ma J."/>
        </authorList>
    </citation>
    <scope>NUCLEOTIDE SEQUENCE [LARGE SCALE GENOMIC DNA]</scope>
    <source>
        <strain evidence="3">CCUG 48316</strain>
    </source>
</reference>
<feature type="region of interest" description="Disordered" evidence="1">
    <location>
        <begin position="316"/>
        <end position="374"/>
    </location>
</feature>
<evidence type="ECO:0000313" key="3">
    <source>
        <dbReference type="Proteomes" id="UP001596292"/>
    </source>
</evidence>
<comment type="caution">
    <text evidence="2">The sequence shown here is derived from an EMBL/GenBank/DDBJ whole genome shotgun (WGS) entry which is preliminary data.</text>
</comment>
<evidence type="ECO:0000313" key="2">
    <source>
        <dbReference type="EMBL" id="MFC6790743.1"/>
    </source>
</evidence>
<dbReference type="EMBL" id="JBHSWN010000001">
    <property type="protein sequence ID" value="MFC6790743.1"/>
    <property type="molecule type" value="Genomic_DNA"/>
</dbReference>
<protein>
    <submittedName>
        <fullName evidence="2">Uncharacterized protein</fullName>
    </submittedName>
</protein>
<gene>
    <name evidence="2" type="ORF">ACFQE0_14665</name>
</gene>
<dbReference type="Proteomes" id="UP001596292">
    <property type="component" value="Unassembled WGS sequence"/>
</dbReference>
<evidence type="ECO:0000256" key="1">
    <source>
        <dbReference type="SAM" id="MobiDB-lite"/>
    </source>
</evidence>
<name>A0ABW2BJZ6_9HYPH</name>
<keyword evidence="3" id="KW-1185">Reference proteome</keyword>